<protein>
    <submittedName>
        <fullName evidence="3">Cytoskeletal protein CcmA (Bactofilin family)</fullName>
    </submittedName>
</protein>
<name>A0A840Q314_9PSEU</name>
<keyword evidence="2" id="KW-1133">Transmembrane helix</keyword>
<keyword evidence="2" id="KW-0812">Transmembrane</keyword>
<sequence length="747" mass="82272">MTAAEQRFEELLRQGRADRSLQDAGPPLDVHAERHHHDREIRGEYLARRLVESLEEPGWRPFARRSGGQQQVIAIEDAVVTGTLDLRATDLPYLLEFVRCRFEHAPDLRQANIAGLVLWRCRFPGINARNLNTSNDTVLRSCTSIGGIVDLADARLGGSLLLNDSELRNPGHRAIYADRLSVSGALLGLRLQVSGEIRIPGAKVGGNVTFSGAALRNRGRYALNANGIQIGGSFRCDVDPLTRTPFTVAGLLFLPSAHIAGDLRLRDAILEPGVAPPRRGESQYDDPTSTLVADRGDIRGDVQIDQGFRSGGTIRMVSAQIGGDLRMSGAHIDLSWSRSAKASVEQPLRAVHLDGTEILGNLEATRVDLRGQVRVVDVRVHGSFQLNRAKLTGPRTDVLQASRIVVGSNLDCRDADVVGSVQLQGAQIGANVDLRSAHLIKPAWHRHRMAYKSSVDLRAARIARDLVCASGSRPFLAEGEVQLRRAEIGRQANFWGCRLGDGSSRNAINAFGLVAQELTLVPGAAPQGRIMLRQAQCELLADNSALWEASGGVDVEDFTYDSFTETIELTDRAAVLERLSWLRANSAGRYQPGPYDQLARVFRANGNEEHAVTVLIEKQRRRYQAIAAASRPMFRLPVRLWSFLQLITVSYGFRPLRALIWLMLLTAAGTTWFSYHPLTPINSEDHPVWNPFLYTVDQLMPIVNLGHDLMWQAHGNSQWITVVLIASGWILATTVAAGITRGLRREL</sequence>
<feature type="transmembrane region" description="Helical" evidence="2">
    <location>
        <begin position="636"/>
        <end position="653"/>
    </location>
</feature>
<dbReference type="Proteomes" id="UP000584374">
    <property type="component" value="Unassembled WGS sequence"/>
</dbReference>
<accession>A0A840Q314</accession>
<comment type="caution">
    <text evidence="3">The sequence shown here is derived from an EMBL/GenBank/DDBJ whole genome shotgun (WGS) entry which is preliminary data.</text>
</comment>
<evidence type="ECO:0000256" key="1">
    <source>
        <dbReference type="SAM" id="MobiDB-lite"/>
    </source>
</evidence>
<feature type="transmembrane region" description="Helical" evidence="2">
    <location>
        <begin position="658"/>
        <end position="675"/>
    </location>
</feature>
<dbReference type="EMBL" id="JACHIW010000001">
    <property type="protein sequence ID" value="MBB5154377.1"/>
    <property type="molecule type" value="Genomic_DNA"/>
</dbReference>
<dbReference type="AlphaFoldDB" id="A0A840Q314"/>
<feature type="region of interest" description="Disordered" evidence="1">
    <location>
        <begin position="15"/>
        <end position="36"/>
    </location>
</feature>
<evidence type="ECO:0000313" key="4">
    <source>
        <dbReference type="Proteomes" id="UP000584374"/>
    </source>
</evidence>
<evidence type="ECO:0000256" key="2">
    <source>
        <dbReference type="SAM" id="Phobius"/>
    </source>
</evidence>
<keyword evidence="2" id="KW-0472">Membrane</keyword>
<proteinExistence type="predicted"/>
<feature type="transmembrane region" description="Helical" evidence="2">
    <location>
        <begin position="719"/>
        <end position="739"/>
    </location>
</feature>
<reference evidence="3 4" key="1">
    <citation type="submission" date="2020-08" db="EMBL/GenBank/DDBJ databases">
        <title>Sequencing the genomes of 1000 actinobacteria strains.</title>
        <authorList>
            <person name="Klenk H.-P."/>
        </authorList>
    </citation>
    <scope>NUCLEOTIDE SEQUENCE [LARGE SCALE GENOMIC DNA]</scope>
    <source>
        <strain evidence="3 4">DSM 45584</strain>
    </source>
</reference>
<organism evidence="3 4">
    <name type="scientific">Saccharopolyspora phatthalungensis</name>
    <dbReference type="NCBI Taxonomy" id="664693"/>
    <lineage>
        <taxon>Bacteria</taxon>
        <taxon>Bacillati</taxon>
        <taxon>Actinomycetota</taxon>
        <taxon>Actinomycetes</taxon>
        <taxon>Pseudonocardiales</taxon>
        <taxon>Pseudonocardiaceae</taxon>
        <taxon>Saccharopolyspora</taxon>
    </lineage>
</organism>
<gene>
    <name evidence="3" type="ORF">BJ970_001911</name>
</gene>
<evidence type="ECO:0000313" key="3">
    <source>
        <dbReference type="EMBL" id="MBB5154377.1"/>
    </source>
</evidence>
<keyword evidence="4" id="KW-1185">Reference proteome</keyword>
<dbReference type="RefSeq" id="WP_312864175.1">
    <property type="nucleotide sequence ID" value="NZ_JACHIW010000001.1"/>
</dbReference>